<dbReference type="SUPFAM" id="SSF53067">
    <property type="entry name" value="Actin-like ATPase domain"/>
    <property type="match status" value="2"/>
</dbReference>
<comment type="caution">
    <text evidence="2">The sequence shown here is derived from an EMBL/GenBank/DDBJ whole genome shotgun (WGS) entry which is preliminary data.</text>
</comment>
<protein>
    <submittedName>
        <fullName evidence="2">Phosphatase</fullName>
    </submittedName>
</protein>
<gene>
    <name evidence="2" type="ORF">DWB61_07120</name>
</gene>
<dbReference type="PANTHER" id="PTHR30005:SF0">
    <property type="entry name" value="RETROGRADE REGULATION PROTEIN 2"/>
    <property type="match status" value="1"/>
</dbReference>
<dbReference type="AlphaFoldDB" id="A0A425Y378"/>
<evidence type="ECO:0000313" key="3">
    <source>
        <dbReference type="Proteomes" id="UP000285794"/>
    </source>
</evidence>
<accession>A0A425Y378</accession>
<dbReference type="InterPro" id="IPR043129">
    <property type="entry name" value="ATPase_NBD"/>
</dbReference>
<feature type="domain" description="Ppx/GppA phosphatase N-terminal" evidence="1">
    <location>
        <begin position="17"/>
        <end position="307"/>
    </location>
</feature>
<keyword evidence="3" id="KW-1185">Reference proteome</keyword>
<dbReference type="Gene3D" id="3.30.420.150">
    <property type="entry name" value="Exopolyphosphatase. Domain 2"/>
    <property type="match status" value="1"/>
</dbReference>
<dbReference type="RefSeq" id="WP_125030202.1">
    <property type="nucleotide sequence ID" value="NZ_JAPXVP010000001.1"/>
</dbReference>
<evidence type="ECO:0000259" key="1">
    <source>
        <dbReference type="Pfam" id="PF02541"/>
    </source>
</evidence>
<sequence length="319" mass="36117">MRISIIDLGTNTFNLLVADISADKQINILHRSKYPVKLGEGGINQNYITDEAKDRAHLAFVEMKEIINSYQTVKTFGFATSAIRTANNGIDFVKQIRQDFDIDIQVISGNREAELIYYGTREAVGLDNEVVAILDIGGGSNEIIIANSEKIFWKKSYPIGMTRLLEQFQPSDPIKMDELQDIEEFLKDKLSDLIIALKKFSVKKLIGSSGSFSTLRQVILAEEKTEFQPEETHYNINLEDFNTLHKRFLDSTLEERMQMGGMDSARVHLMVLASIFINFLVKESELSILFQSSYALKEGALFDYLKTLSQSEKSISSDK</sequence>
<dbReference type="EMBL" id="QQWG01000005">
    <property type="protein sequence ID" value="RRG22575.1"/>
    <property type="molecule type" value="Genomic_DNA"/>
</dbReference>
<dbReference type="InterPro" id="IPR050273">
    <property type="entry name" value="GppA/Ppx_hydrolase"/>
</dbReference>
<organism evidence="2 3">
    <name type="scientific">Ancylomarina euxinus</name>
    <dbReference type="NCBI Taxonomy" id="2283627"/>
    <lineage>
        <taxon>Bacteria</taxon>
        <taxon>Pseudomonadati</taxon>
        <taxon>Bacteroidota</taxon>
        <taxon>Bacteroidia</taxon>
        <taxon>Marinilabiliales</taxon>
        <taxon>Marinifilaceae</taxon>
        <taxon>Ancylomarina</taxon>
    </lineage>
</organism>
<evidence type="ECO:0000313" key="2">
    <source>
        <dbReference type="EMBL" id="RRG22575.1"/>
    </source>
</evidence>
<proteinExistence type="predicted"/>
<dbReference type="Proteomes" id="UP000285794">
    <property type="component" value="Unassembled WGS sequence"/>
</dbReference>
<dbReference type="PANTHER" id="PTHR30005">
    <property type="entry name" value="EXOPOLYPHOSPHATASE"/>
    <property type="match status" value="1"/>
</dbReference>
<reference evidence="2 3" key="1">
    <citation type="submission" date="2018-07" db="EMBL/GenBank/DDBJ databases">
        <title>Draft genome sequence of Ancylomarina sp. M1P.</title>
        <authorList>
            <person name="Yadav S."/>
            <person name="Villanueva L."/>
            <person name="Damste J.S.S."/>
        </authorList>
    </citation>
    <scope>NUCLEOTIDE SEQUENCE [LARGE SCALE GENOMIC DNA]</scope>
    <source>
        <strain evidence="2 3">M1P</strain>
    </source>
</reference>
<dbReference type="CDD" id="cd24055">
    <property type="entry name" value="ASKHA_NBD_ChPPX-like"/>
    <property type="match status" value="1"/>
</dbReference>
<dbReference type="GO" id="GO:0016462">
    <property type="term" value="F:pyrophosphatase activity"/>
    <property type="evidence" value="ECO:0007669"/>
    <property type="project" value="TreeGrafter"/>
</dbReference>
<dbReference type="InterPro" id="IPR003695">
    <property type="entry name" value="Ppx_GppA_N"/>
</dbReference>
<dbReference type="Pfam" id="PF02541">
    <property type="entry name" value="Ppx-GppA"/>
    <property type="match status" value="1"/>
</dbReference>
<dbReference type="Gene3D" id="3.30.420.40">
    <property type="match status" value="1"/>
</dbReference>
<name>A0A425Y378_9BACT</name>
<dbReference type="OrthoDB" id="9814545at2"/>